<keyword evidence="22" id="KW-0539">Nucleus</keyword>
<dbReference type="Proteomes" id="UP001177744">
    <property type="component" value="Unassembled WGS sequence"/>
</dbReference>
<dbReference type="InterPro" id="IPR012587">
    <property type="entry name" value="P68_rpt"/>
</dbReference>
<evidence type="ECO:0000256" key="19">
    <source>
        <dbReference type="ARBA" id="ARBA00023108"/>
    </source>
</evidence>
<organism evidence="30 31">
    <name type="scientific">Cnephaeus nilssonii</name>
    <name type="common">Northern bat</name>
    <name type="synonym">Eptesicus nilssonii</name>
    <dbReference type="NCBI Taxonomy" id="3371016"/>
    <lineage>
        <taxon>Eukaryota</taxon>
        <taxon>Metazoa</taxon>
        <taxon>Chordata</taxon>
        <taxon>Craniata</taxon>
        <taxon>Vertebrata</taxon>
        <taxon>Euteleostomi</taxon>
        <taxon>Mammalia</taxon>
        <taxon>Eutheria</taxon>
        <taxon>Laurasiatheria</taxon>
        <taxon>Chiroptera</taxon>
        <taxon>Yangochiroptera</taxon>
        <taxon>Vespertilionidae</taxon>
        <taxon>Cnephaeus</taxon>
    </lineage>
</organism>
<dbReference type="SUPFAM" id="SSF52540">
    <property type="entry name" value="P-loop containing nucleoside triphosphate hydrolases"/>
    <property type="match status" value="1"/>
</dbReference>
<dbReference type="InterPro" id="IPR000629">
    <property type="entry name" value="RNA-helicase_DEAD-box_CS"/>
</dbReference>
<evidence type="ECO:0000313" key="31">
    <source>
        <dbReference type="Proteomes" id="UP001177744"/>
    </source>
</evidence>
<dbReference type="FunFam" id="3.40.50.300:FF:000008">
    <property type="entry name" value="ATP-dependent RNA helicase RhlB"/>
    <property type="match status" value="1"/>
</dbReference>
<dbReference type="GO" id="GO:0048511">
    <property type="term" value="P:rhythmic process"/>
    <property type="evidence" value="ECO:0007669"/>
    <property type="project" value="UniProtKB-KW"/>
</dbReference>
<comment type="catalytic activity">
    <reaction evidence="25">
        <text>ATP + H2O = ADP + phosphate + H(+)</text>
        <dbReference type="Rhea" id="RHEA:13065"/>
        <dbReference type="ChEBI" id="CHEBI:15377"/>
        <dbReference type="ChEBI" id="CHEBI:15378"/>
        <dbReference type="ChEBI" id="CHEBI:30616"/>
        <dbReference type="ChEBI" id="CHEBI:43474"/>
        <dbReference type="ChEBI" id="CHEBI:456216"/>
        <dbReference type="EC" id="3.6.4.13"/>
    </reaction>
</comment>
<dbReference type="Gene3D" id="3.40.50.300">
    <property type="entry name" value="P-loop containing nucleotide triphosphate hydrolases"/>
    <property type="match status" value="2"/>
</dbReference>
<feature type="compositionally biased region" description="Basic and acidic residues" evidence="27">
    <location>
        <begin position="520"/>
        <end position="530"/>
    </location>
</feature>
<gene>
    <name evidence="30" type="ORF">QTO34_009171</name>
</gene>
<keyword evidence="20" id="KW-0804">Transcription</keyword>
<evidence type="ECO:0000256" key="20">
    <source>
        <dbReference type="ARBA" id="ARBA00023163"/>
    </source>
</evidence>
<keyword evidence="15" id="KW-0832">Ubl conjugation</keyword>
<keyword evidence="17" id="KW-0007">Acetylation</keyword>
<dbReference type="SMART" id="SM00487">
    <property type="entry name" value="DEXDc"/>
    <property type="match status" value="1"/>
</dbReference>
<comment type="subunit">
    <text evidence="24">Identified in the spliceosome C complex. Component of a ribonucleoprotein complex containing mRNAs and RNA-binding proteins including DDX5, HNRNPH2 and SRSF1 as well as splicing regulator ARVCF. Interacts with RBM4; the interaction occurs in an RNA-independent manner. Interacts with AGO1 and AGO2. Interacts with ESR1, AR, EP300, CREBBP, POLR2A, TP53, RUNX2 and HDAC1. Self-associates. Interacts with DDX17. Interacts with BRDT. The large PER complex involved in the repression of transcriptional termination is composed of at least PER2, CDK9, DDX5, DHX9, NCBP1 and POLR2A (active). Interacts with DHX36; this interaction occurs in a RNA-dependent manner. Interacts with NUPR1. Interacts with ERCC6. Interacts with DDX3X in the cytoplasm; this interaction may be more efficient when both proteins are unphosphorylated.</text>
</comment>
<comment type="similarity">
    <text evidence="3">Belongs to the DEAD box helicase family. DDX5/DBP2 subfamily.</text>
</comment>
<sequence length="646" mass="73317">MYMPLTGIEPGTFQSTDDALSTEPNRFRLFLFLEGPRFDSGQGHSRADGKPRLRGRRKKYLKEKRFKRVGKGIEKKSKNKEGLPSFQEGVYTLQADLQRRKPTTEYIYKFRRELRVRGRNTRKRHLKARTAAFWVKHHGCDCKTELTEPTAIQAQGWPVALSGLDMVGVAQTGSGKTLSYLLPAIVHINHQPFLERGDGPICLVLAPTRELAQQVQQVAAEYCRACRLKSTCIYGGAPKGPQIRDLERGVEICIATPGRLIDFLECGKTNLRRTTYLVLDEADRMLDMGFEPQIRKIVDQIRPDRQTLMWSATWPKEVRQLAEDFLKDYIHINIGALELSANHNILQIVDVCHDVEKDEKLIRLMEEIMSEKENKTIVFVETKRRCDELTRKMRRDGWPAMGIHGDKSQQERDWVLNEFKHGKAPILIATDVASRGLDVEDVKFVINYDYPNSSEDYIHRIGRTARSTKTGTAYTFFTPNNIKQVSDLISVLREANQAINPKLLQLVEDRGSGRSRGRGGMKDDRRDRYSAGKRGGFNTFRDRENYDRGYSSLLKRDFGAKTQNGVYSATNYTNGSFGSNFVSAGLQTSFRTGNPTGTYQNGYDSTQQYGSNVPNMHNGMNQQAYAYPATAAAPMIGYPMPTGYSQ</sequence>
<evidence type="ECO:0000256" key="26">
    <source>
        <dbReference type="RuleBase" id="RU000492"/>
    </source>
</evidence>
<evidence type="ECO:0000256" key="6">
    <source>
        <dbReference type="ARBA" id="ARBA00022490"/>
    </source>
</evidence>
<dbReference type="InterPro" id="IPR014001">
    <property type="entry name" value="Helicase_ATP-bd"/>
</dbReference>
<feature type="domain" description="Helicase C-terminal" evidence="29">
    <location>
        <begin position="360"/>
        <end position="507"/>
    </location>
</feature>
<evidence type="ECO:0000256" key="23">
    <source>
        <dbReference type="ARBA" id="ARBA00032351"/>
    </source>
</evidence>
<dbReference type="GO" id="GO:0016787">
    <property type="term" value="F:hydrolase activity"/>
    <property type="evidence" value="ECO:0007669"/>
    <property type="project" value="UniProtKB-KW"/>
</dbReference>
<evidence type="ECO:0000256" key="9">
    <source>
        <dbReference type="ARBA" id="ARBA00022664"/>
    </source>
</evidence>
<evidence type="ECO:0000256" key="7">
    <source>
        <dbReference type="ARBA" id="ARBA00022499"/>
    </source>
</evidence>
<dbReference type="GO" id="GO:0005730">
    <property type="term" value="C:nucleolus"/>
    <property type="evidence" value="ECO:0007669"/>
    <property type="project" value="UniProtKB-SubCell"/>
</dbReference>
<keyword evidence="9" id="KW-0507">mRNA processing</keyword>
<accession>A0AA40HI83</accession>
<dbReference type="PROSITE" id="PS51192">
    <property type="entry name" value="HELICASE_ATP_BIND_1"/>
    <property type="match status" value="1"/>
</dbReference>
<dbReference type="InterPro" id="IPR011545">
    <property type="entry name" value="DEAD/DEAH_box_helicase_dom"/>
</dbReference>
<keyword evidence="6" id="KW-0963">Cytoplasm</keyword>
<dbReference type="EC" id="3.6.4.13" evidence="4"/>
<dbReference type="Pfam" id="PF00271">
    <property type="entry name" value="Helicase_C"/>
    <property type="match status" value="1"/>
</dbReference>
<keyword evidence="10" id="KW-0747">Spliceosome</keyword>
<evidence type="ECO:0000256" key="17">
    <source>
        <dbReference type="ARBA" id="ARBA00022990"/>
    </source>
</evidence>
<keyword evidence="14 26" id="KW-0067">ATP-binding</keyword>
<evidence type="ECO:0000256" key="25">
    <source>
        <dbReference type="ARBA" id="ARBA00047984"/>
    </source>
</evidence>
<keyword evidence="11 26" id="KW-0547">Nucleotide-binding</keyword>
<keyword evidence="31" id="KW-1185">Reference proteome</keyword>
<evidence type="ECO:0000256" key="18">
    <source>
        <dbReference type="ARBA" id="ARBA00023015"/>
    </source>
</evidence>
<dbReference type="GO" id="GO:0005737">
    <property type="term" value="C:cytoplasm"/>
    <property type="evidence" value="ECO:0007669"/>
    <property type="project" value="UniProtKB-SubCell"/>
</dbReference>
<comment type="caution">
    <text evidence="30">The sequence shown here is derived from an EMBL/GenBank/DDBJ whole genome shotgun (WGS) entry which is preliminary data.</text>
</comment>
<dbReference type="GO" id="GO:0003724">
    <property type="term" value="F:RNA helicase activity"/>
    <property type="evidence" value="ECO:0007669"/>
    <property type="project" value="UniProtKB-EC"/>
</dbReference>
<dbReference type="GO" id="GO:0005524">
    <property type="term" value="F:ATP binding"/>
    <property type="evidence" value="ECO:0007669"/>
    <property type="project" value="UniProtKB-KW"/>
</dbReference>
<keyword evidence="8" id="KW-0597">Phosphoprotein</keyword>
<keyword evidence="16" id="KW-0694">RNA-binding</keyword>
<keyword evidence="19" id="KW-0090">Biological rhythms</keyword>
<dbReference type="InterPro" id="IPR027417">
    <property type="entry name" value="P-loop_NTPase"/>
</dbReference>
<dbReference type="AlphaFoldDB" id="A0AA40HI83"/>
<evidence type="ECO:0000313" key="30">
    <source>
        <dbReference type="EMBL" id="KAK1331220.1"/>
    </source>
</evidence>
<evidence type="ECO:0000256" key="2">
    <source>
        <dbReference type="ARBA" id="ARBA00004604"/>
    </source>
</evidence>
<evidence type="ECO:0000256" key="4">
    <source>
        <dbReference type="ARBA" id="ARBA00012552"/>
    </source>
</evidence>
<dbReference type="Pfam" id="PF08061">
    <property type="entry name" value="P68HR"/>
    <property type="match status" value="2"/>
</dbReference>
<dbReference type="GO" id="GO:0005681">
    <property type="term" value="C:spliceosomal complex"/>
    <property type="evidence" value="ECO:0007669"/>
    <property type="project" value="UniProtKB-KW"/>
</dbReference>
<keyword evidence="7" id="KW-1017">Isopeptide bond</keyword>
<dbReference type="SMART" id="SM01414">
    <property type="entry name" value="P68HR"/>
    <property type="match status" value="2"/>
</dbReference>
<evidence type="ECO:0000256" key="8">
    <source>
        <dbReference type="ARBA" id="ARBA00022553"/>
    </source>
</evidence>
<evidence type="ECO:0000256" key="10">
    <source>
        <dbReference type="ARBA" id="ARBA00022728"/>
    </source>
</evidence>
<dbReference type="PROSITE" id="PS00039">
    <property type="entry name" value="DEAD_ATP_HELICASE"/>
    <property type="match status" value="1"/>
</dbReference>
<keyword evidence="18" id="KW-0805">Transcription regulation</keyword>
<dbReference type="SMART" id="SM00490">
    <property type="entry name" value="HELICc"/>
    <property type="match status" value="1"/>
</dbReference>
<feature type="region of interest" description="Disordered" evidence="27">
    <location>
        <begin position="509"/>
        <end position="536"/>
    </location>
</feature>
<dbReference type="CDD" id="cd18787">
    <property type="entry name" value="SF2_C_DEAD"/>
    <property type="match status" value="1"/>
</dbReference>
<keyword evidence="21" id="KW-0508">mRNA splicing</keyword>
<dbReference type="Pfam" id="PF00270">
    <property type="entry name" value="DEAD"/>
    <property type="match status" value="1"/>
</dbReference>
<evidence type="ECO:0000256" key="12">
    <source>
        <dbReference type="ARBA" id="ARBA00022801"/>
    </source>
</evidence>
<dbReference type="PROSITE" id="PS51194">
    <property type="entry name" value="HELICASE_CTER"/>
    <property type="match status" value="1"/>
</dbReference>
<evidence type="ECO:0000256" key="13">
    <source>
        <dbReference type="ARBA" id="ARBA00022806"/>
    </source>
</evidence>
<evidence type="ECO:0000256" key="16">
    <source>
        <dbReference type="ARBA" id="ARBA00022884"/>
    </source>
</evidence>
<dbReference type="GO" id="GO:0003723">
    <property type="term" value="F:RNA binding"/>
    <property type="evidence" value="ECO:0007669"/>
    <property type="project" value="UniProtKB-KW"/>
</dbReference>
<dbReference type="PANTHER" id="PTHR47958">
    <property type="entry name" value="ATP-DEPENDENT RNA HELICASE DBP3"/>
    <property type="match status" value="1"/>
</dbReference>
<name>A0AA40HI83_CNENI</name>
<evidence type="ECO:0000256" key="21">
    <source>
        <dbReference type="ARBA" id="ARBA00023187"/>
    </source>
</evidence>
<evidence type="ECO:0000256" key="22">
    <source>
        <dbReference type="ARBA" id="ARBA00023242"/>
    </source>
</evidence>
<dbReference type="EMBL" id="JAULJE010000020">
    <property type="protein sequence ID" value="KAK1331220.1"/>
    <property type="molecule type" value="Genomic_DNA"/>
</dbReference>
<comment type="subcellular location">
    <subcellularLocation>
        <location evidence="1">Cytoplasm</location>
    </subcellularLocation>
    <subcellularLocation>
        <location evidence="2">Nucleus</location>
        <location evidence="2">Nucleolus</location>
    </subcellularLocation>
</comment>
<evidence type="ECO:0000259" key="29">
    <source>
        <dbReference type="PROSITE" id="PS51194"/>
    </source>
</evidence>
<dbReference type="GO" id="GO:0006397">
    <property type="term" value="P:mRNA processing"/>
    <property type="evidence" value="ECO:0007669"/>
    <property type="project" value="UniProtKB-KW"/>
</dbReference>
<evidence type="ECO:0000256" key="24">
    <source>
        <dbReference type="ARBA" id="ARBA00046488"/>
    </source>
</evidence>
<dbReference type="GO" id="GO:0008380">
    <property type="term" value="P:RNA splicing"/>
    <property type="evidence" value="ECO:0007669"/>
    <property type="project" value="UniProtKB-KW"/>
</dbReference>
<reference evidence="30" key="1">
    <citation type="submission" date="2023-06" db="EMBL/GenBank/DDBJ databases">
        <title>Reference genome for the Northern bat (Eptesicus nilssonii), a most northern bat species.</title>
        <authorList>
            <person name="Laine V.N."/>
            <person name="Pulliainen A.T."/>
            <person name="Lilley T.M."/>
        </authorList>
    </citation>
    <scope>NUCLEOTIDE SEQUENCE</scope>
    <source>
        <strain evidence="30">BLF_Eptnil</strain>
        <tissue evidence="30">Kidney</tissue>
    </source>
</reference>
<protein>
    <recommendedName>
        <fullName evidence="5">Probable ATP-dependent RNA helicase DDX5</fullName>
        <ecNumber evidence="4">3.6.4.13</ecNumber>
    </recommendedName>
    <alternativeName>
        <fullName evidence="23">DEAD box protein 5</fullName>
    </alternativeName>
</protein>
<keyword evidence="12 26" id="KW-0378">Hydrolase</keyword>
<evidence type="ECO:0000256" key="5">
    <source>
        <dbReference type="ARBA" id="ARBA00021861"/>
    </source>
</evidence>
<evidence type="ECO:0000256" key="27">
    <source>
        <dbReference type="SAM" id="MobiDB-lite"/>
    </source>
</evidence>
<evidence type="ECO:0000256" key="11">
    <source>
        <dbReference type="ARBA" id="ARBA00022741"/>
    </source>
</evidence>
<keyword evidence="13 26" id="KW-0347">Helicase</keyword>
<evidence type="ECO:0000256" key="15">
    <source>
        <dbReference type="ARBA" id="ARBA00022843"/>
    </source>
</evidence>
<feature type="domain" description="Helicase ATP-binding" evidence="28">
    <location>
        <begin position="157"/>
        <end position="332"/>
    </location>
</feature>
<evidence type="ECO:0000256" key="14">
    <source>
        <dbReference type="ARBA" id="ARBA00022840"/>
    </source>
</evidence>
<evidence type="ECO:0000256" key="3">
    <source>
        <dbReference type="ARBA" id="ARBA00009334"/>
    </source>
</evidence>
<evidence type="ECO:0000259" key="28">
    <source>
        <dbReference type="PROSITE" id="PS51192"/>
    </source>
</evidence>
<evidence type="ECO:0000256" key="1">
    <source>
        <dbReference type="ARBA" id="ARBA00004496"/>
    </source>
</evidence>
<proteinExistence type="inferred from homology"/>
<dbReference type="FunFam" id="3.40.50.300:FF:000079">
    <property type="entry name" value="probable ATP-dependent RNA helicase DDX17"/>
    <property type="match status" value="1"/>
</dbReference>
<dbReference type="InterPro" id="IPR001650">
    <property type="entry name" value="Helicase_C-like"/>
</dbReference>